<keyword evidence="5" id="KW-1185">Reference proteome</keyword>
<dbReference type="PANTHER" id="PTHR21366">
    <property type="entry name" value="GLYOXALASE FAMILY PROTEIN"/>
    <property type="match status" value="1"/>
</dbReference>
<proteinExistence type="predicted"/>
<name>C9LUV9_SELS3</name>
<dbReference type="Proteomes" id="UP000011124">
    <property type="component" value="Chromosome"/>
</dbReference>
<evidence type="ECO:0000313" key="5">
    <source>
        <dbReference type="Proteomes" id="UP000011124"/>
    </source>
</evidence>
<evidence type="ECO:0000313" key="2">
    <source>
        <dbReference type="EMBL" id="AEC01182.1"/>
    </source>
</evidence>
<gene>
    <name evidence="2" type="ordered locus">Selsp_2236</name>
    <name evidence="3" type="ORF">SELSPUOL_01249</name>
</gene>
<dbReference type="InterPro" id="IPR029068">
    <property type="entry name" value="Glyas_Bleomycin-R_OHBP_Dase"/>
</dbReference>
<dbReference type="Pfam" id="PF00903">
    <property type="entry name" value="Glyoxalase"/>
    <property type="match status" value="1"/>
</dbReference>
<evidence type="ECO:0000313" key="4">
    <source>
        <dbReference type="Proteomes" id="UP000003505"/>
    </source>
</evidence>
<dbReference type="InterPro" id="IPR037523">
    <property type="entry name" value="VOC_core"/>
</dbReference>
<dbReference type="PANTHER" id="PTHR21366:SF14">
    <property type="entry name" value="GLYOXALASE DOMAIN-CONTAINING PROTEIN 5"/>
    <property type="match status" value="1"/>
</dbReference>
<dbReference type="RefSeq" id="WP_006192536.1">
    <property type="nucleotide sequence ID" value="NC_015437.1"/>
</dbReference>
<dbReference type="STRING" id="546271.Selsp_2236"/>
<dbReference type="SUPFAM" id="SSF54593">
    <property type="entry name" value="Glyoxalase/Bleomycin resistance protein/Dihydroxybiphenyl dioxygenase"/>
    <property type="match status" value="1"/>
</dbReference>
<organism evidence="3 4">
    <name type="scientific">Selenomonas sputigena (strain ATCC 35185 / DSM 20758 / CCUG 44933 / VPI D19B-28)</name>
    <dbReference type="NCBI Taxonomy" id="546271"/>
    <lineage>
        <taxon>Bacteria</taxon>
        <taxon>Bacillati</taxon>
        <taxon>Bacillota</taxon>
        <taxon>Negativicutes</taxon>
        <taxon>Selenomonadales</taxon>
        <taxon>Selenomonadaceae</taxon>
        <taxon>Selenomonas</taxon>
    </lineage>
</organism>
<sequence length="127" mass="14087">MNIKHIDHIVITTQDLEQCLAFYEGVLGMEHRERDGRHALHFGNAKFNIHVQKGEFQPAAKHPTCGSLDLCLIADGSIDDIRRELEAKGAPIELGIVERTGAKGHIDSIYLRDPDGNLVEISVYSQG</sequence>
<dbReference type="InterPro" id="IPR050383">
    <property type="entry name" value="GlyoxalaseI/FosfomycinResist"/>
</dbReference>
<dbReference type="eggNOG" id="COG0346">
    <property type="taxonomic scope" value="Bacteria"/>
</dbReference>
<evidence type="ECO:0000259" key="1">
    <source>
        <dbReference type="PROSITE" id="PS51819"/>
    </source>
</evidence>
<dbReference type="InterPro" id="IPR004360">
    <property type="entry name" value="Glyas_Fos-R_dOase_dom"/>
</dbReference>
<dbReference type="EMBL" id="CP002637">
    <property type="protein sequence ID" value="AEC01182.1"/>
    <property type="molecule type" value="Genomic_DNA"/>
</dbReference>
<dbReference type="KEGG" id="ssg:Selsp_2236"/>
<dbReference type="Gene3D" id="3.10.180.10">
    <property type="entry name" value="2,3-Dihydroxybiphenyl 1,2-Dioxygenase, domain 1"/>
    <property type="match status" value="1"/>
</dbReference>
<reference evidence="2 5" key="2">
    <citation type="submission" date="2011-04" db="EMBL/GenBank/DDBJ databases">
        <title>The complete genome of Selenomonas sputigena DSM 20758.</title>
        <authorList>
            <consortium name="US DOE Joint Genome Institute (JGI-PGF)"/>
            <person name="Lucas S."/>
            <person name="Copeland A."/>
            <person name="Lapidus A."/>
            <person name="Bruce D."/>
            <person name="Goodwin L."/>
            <person name="Pitluck S."/>
            <person name="Peters L."/>
            <person name="Kyrpides N."/>
            <person name="Mavromatis K."/>
            <person name="Ivanova N."/>
            <person name="Ovchinnikova G."/>
            <person name="Teshima H."/>
            <person name="Detter J.C."/>
            <person name="Tapia R."/>
            <person name="Han C."/>
            <person name="Land M."/>
            <person name="Hauser L."/>
            <person name="Markowitz V."/>
            <person name="Cheng J.-F."/>
            <person name="Hugenholtz P."/>
            <person name="Woyke T."/>
            <person name="Wu D."/>
            <person name="Gronow S."/>
            <person name="Wellnitz S."/>
            <person name="Schneider S."/>
            <person name="Klenk H.-P."/>
            <person name="Eisen J.A."/>
        </authorList>
    </citation>
    <scope>NUCLEOTIDE SEQUENCE [LARGE SCALE GENOMIC DNA]</scope>
    <source>
        <strain evidence="2">ATCC 35185</strain>
        <strain evidence="5">ATCC 35185 / DSM 20758 / VPI D19B-28</strain>
    </source>
</reference>
<protein>
    <submittedName>
        <fullName evidence="3">Glyoxalase family protein</fullName>
    </submittedName>
    <submittedName>
        <fullName evidence="2">Glyoxalase/bleomycin resistance protein/dioxygenase</fullName>
    </submittedName>
</protein>
<dbReference type="OrthoDB" id="9815599at2"/>
<feature type="domain" description="VOC" evidence="1">
    <location>
        <begin position="5"/>
        <end position="124"/>
    </location>
</feature>
<dbReference type="AlphaFoldDB" id="C9LUV9"/>
<dbReference type="Proteomes" id="UP000003505">
    <property type="component" value="Unassembled WGS sequence"/>
</dbReference>
<dbReference type="HOGENOM" id="CLU_046006_4_3_9"/>
<reference evidence="3 4" key="1">
    <citation type="submission" date="2009-09" db="EMBL/GenBank/DDBJ databases">
        <authorList>
            <person name="Weinstock G."/>
            <person name="Sodergren E."/>
            <person name="Clifton S."/>
            <person name="Fulton L."/>
            <person name="Fulton B."/>
            <person name="Courtney L."/>
            <person name="Fronick C."/>
            <person name="Harrison M."/>
            <person name="Strong C."/>
            <person name="Farmer C."/>
            <person name="Delahaunty K."/>
            <person name="Markovic C."/>
            <person name="Hall O."/>
            <person name="Minx P."/>
            <person name="Tomlinson C."/>
            <person name="Mitreva M."/>
            <person name="Nelson J."/>
            <person name="Hou S."/>
            <person name="Wollam A."/>
            <person name="Pepin K.H."/>
            <person name="Johnson M."/>
            <person name="Bhonagiri V."/>
            <person name="Nash W.E."/>
            <person name="Warren W."/>
            <person name="Chinwalla A."/>
            <person name="Mardis E.R."/>
            <person name="Wilson R.K."/>
        </authorList>
    </citation>
    <scope>NUCLEOTIDE SEQUENCE [LARGE SCALE GENOMIC DNA]</scope>
    <source>
        <strain evidence="3">ATCC 35185</strain>
        <strain evidence="4">ATCC 35185 / DSM 20758 / VPI D19B-28</strain>
    </source>
</reference>
<dbReference type="CDD" id="cd07253">
    <property type="entry name" value="GLOD5"/>
    <property type="match status" value="1"/>
</dbReference>
<dbReference type="EMBL" id="ACKP02000019">
    <property type="protein sequence ID" value="EEX77375.1"/>
    <property type="molecule type" value="Genomic_DNA"/>
</dbReference>
<accession>C9LUV9</accession>
<dbReference type="PROSITE" id="PS51819">
    <property type="entry name" value="VOC"/>
    <property type="match status" value="1"/>
</dbReference>
<evidence type="ECO:0000313" key="3">
    <source>
        <dbReference type="EMBL" id="EEX77375.1"/>
    </source>
</evidence>